<dbReference type="Pfam" id="PF03466">
    <property type="entry name" value="LysR_substrate"/>
    <property type="match status" value="1"/>
</dbReference>
<dbReference type="FunFam" id="1.10.10.10:FF:000001">
    <property type="entry name" value="LysR family transcriptional regulator"/>
    <property type="match status" value="1"/>
</dbReference>
<dbReference type="PANTHER" id="PTHR30126">
    <property type="entry name" value="HTH-TYPE TRANSCRIPTIONAL REGULATOR"/>
    <property type="match status" value="1"/>
</dbReference>
<keyword evidence="2" id="KW-0805">Transcription regulation</keyword>
<gene>
    <name evidence="6" type="ORF">DWE98_06635</name>
</gene>
<dbReference type="PRINTS" id="PR00039">
    <property type="entry name" value="HTHLYSR"/>
</dbReference>
<dbReference type="PANTHER" id="PTHR30126:SF77">
    <property type="entry name" value="TRANSCRIPTIONAL REGULATORY PROTEIN"/>
    <property type="match status" value="1"/>
</dbReference>
<evidence type="ECO:0000313" key="7">
    <source>
        <dbReference type="Proteomes" id="UP000255207"/>
    </source>
</evidence>
<dbReference type="Gene3D" id="3.40.190.10">
    <property type="entry name" value="Periplasmic binding protein-like II"/>
    <property type="match status" value="2"/>
</dbReference>
<evidence type="ECO:0000313" key="6">
    <source>
        <dbReference type="EMBL" id="RDJ28253.1"/>
    </source>
</evidence>
<evidence type="ECO:0000259" key="5">
    <source>
        <dbReference type="PROSITE" id="PS50931"/>
    </source>
</evidence>
<keyword evidence="7" id="KW-1185">Reference proteome</keyword>
<dbReference type="InterPro" id="IPR000847">
    <property type="entry name" value="LysR_HTH_N"/>
</dbReference>
<reference evidence="7" key="1">
    <citation type="submission" date="2018-07" db="EMBL/GenBank/DDBJ databases">
        <authorList>
            <person name="Safronova V.I."/>
            <person name="Chirak E.R."/>
            <person name="Sazanova A.L."/>
        </authorList>
    </citation>
    <scope>NUCLEOTIDE SEQUENCE [LARGE SCALE GENOMIC DNA]</scope>
    <source>
        <strain evidence="7">RCAM04685</strain>
    </source>
</reference>
<keyword evidence="4" id="KW-0804">Transcription</keyword>
<protein>
    <submittedName>
        <fullName evidence="6">LysR family transcriptional regulator</fullName>
    </submittedName>
</protein>
<dbReference type="SUPFAM" id="SSF46785">
    <property type="entry name" value="Winged helix' DNA-binding domain"/>
    <property type="match status" value="1"/>
</dbReference>
<evidence type="ECO:0000256" key="1">
    <source>
        <dbReference type="ARBA" id="ARBA00009437"/>
    </source>
</evidence>
<dbReference type="SUPFAM" id="SSF53850">
    <property type="entry name" value="Periplasmic binding protein-like II"/>
    <property type="match status" value="1"/>
</dbReference>
<organism evidence="6 7">
    <name type="scientific">Bosea caraganae</name>
    <dbReference type="NCBI Taxonomy" id="2763117"/>
    <lineage>
        <taxon>Bacteria</taxon>
        <taxon>Pseudomonadati</taxon>
        <taxon>Pseudomonadota</taxon>
        <taxon>Alphaproteobacteria</taxon>
        <taxon>Hyphomicrobiales</taxon>
        <taxon>Boseaceae</taxon>
        <taxon>Bosea</taxon>
    </lineage>
</organism>
<dbReference type="EMBL" id="QQTP01000002">
    <property type="protein sequence ID" value="RDJ28253.1"/>
    <property type="molecule type" value="Genomic_DNA"/>
</dbReference>
<dbReference type="OrthoDB" id="8479357at2"/>
<dbReference type="InterPro" id="IPR005119">
    <property type="entry name" value="LysR_subst-bd"/>
</dbReference>
<dbReference type="PROSITE" id="PS50931">
    <property type="entry name" value="HTH_LYSR"/>
    <property type="match status" value="1"/>
</dbReference>
<dbReference type="Proteomes" id="UP000255207">
    <property type="component" value="Unassembled WGS sequence"/>
</dbReference>
<accession>A0A370LAB7</accession>
<dbReference type="RefSeq" id="WP_114828378.1">
    <property type="nucleotide sequence ID" value="NZ_QQTO01000037.1"/>
</dbReference>
<dbReference type="AlphaFoldDB" id="A0A370LAB7"/>
<dbReference type="InterPro" id="IPR036390">
    <property type="entry name" value="WH_DNA-bd_sf"/>
</dbReference>
<dbReference type="Gene3D" id="1.10.10.10">
    <property type="entry name" value="Winged helix-like DNA-binding domain superfamily/Winged helix DNA-binding domain"/>
    <property type="match status" value="1"/>
</dbReference>
<feature type="domain" description="HTH lysR-type" evidence="5">
    <location>
        <begin position="3"/>
        <end position="60"/>
    </location>
</feature>
<sequence>MTITLSQVRAFERIARLGSFHAAAKHVGITQPSISQRIKDLEDILGVELFTRNGPRVALTSEGHALLEYADRLLETADDVVVRFKRRDPLLGLLRIGVNESFGLICLTDLMRRLERQYPKLKTSVIVGDTGMVSALLNDHQLDLAVISEPGVANHVHQVPIGRNELAWVASSDMDLPSGTLTPAQLAAHHLIVSPQTARLHTTMTNWFAQGGVAPERVSTCNSLSVTLLMVRSGFAIGLVPIRVVSDEMAQGRMVRIPVTPAVGAHRVSLCYQIAQFGPNLQAIVDLTKELIAHHQLFK</sequence>
<proteinExistence type="inferred from homology"/>
<dbReference type="CDD" id="cd05466">
    <property type="entry name" value="PBP2_LTTR_substrate"/>
    <property type="match status" value="1"/>
</dbReference>
<comment type="caution">
    <text evidence="6">The sequence shown here is derived from an EMBL/GenBank/DDBJ whole genome shotgun (WGS) entry which is preliminary data.</text>
</comment>
<dbReference type="GO" id="GO:0000976">
    <property type="term" value="F:transcription cis-regulatory region binding"/>
    <property type="evidence" value="ECO:0007669"/>
    <property type="project" value="TreeGrafter"/>
</dbReference>
<evidence type="ECO:0000256" key="2">
    <source>
        <dbReference type="ARBA" id="ARBA00023015"/>
    </source>
</evidence>
<evidence type="ECO:0000256" key="4">
    <source>
        <dbReference type="ARBA" id="ARBA00023163"/>
    </source>
</evidence>
<comment type="similarity">
    <text evidence="1">Belongs to the LysR transcriptional regulatory family.</text>
</comment>
<evidence type="ECO:0000256" key="3">
    <source>
        <dbReference type="ARBA" id="ARBA00023125"/>
    </source>
</evidence>
<name>A0A370LAB7_9HYPH</name>
<keyword evidence="3" id="KW-0238">DNA-binding</keyword>
<dbReference type="GO" id="GO:0003700">
    <property type="term" value="F:DNA-binding transcription factor activity"/>
    <property type="evidence" value="ECO:0007669"/>
    <property type="project" value="InterPro"/>
</dbReference>
<dbReference type="InterPro" id="IPR036388">
    <property type="entry name" value="WH-like_DNA-bd_sf"/>
</dbReference>
<dbReference type="Pfam" id="PF00126">
    <property type="entry name" value="HTH_1"/>
    <property type="match status" value="1"/>
</dbReference>